<evidence type="ECO:0000256" key="1">
    <source>
        <dbReference type="SAM" id="SignalP"/>
    </source>
</evidence>
<feature type="signal peptide" evidence="1">
    <location>
        <begin position="1"/>
        <end position="16"/>
    </location>
</feature>
<dbReference type="AlphaFoldDB" id="A0A2P5B7Z2"/>
<gene>
    <name evidence="2" type="ORF">PanWU01x14_262900</name>
</gene>
<evidence type="ECO:0000313" key="3">
    <source>
        <dbReference type="Proteomes" id="UP000237105"/>
    </source>
</evidence>
<accession>A0A2P5B7Z2</accession>
<name>A0A2P5B7Z2_PARAD</name>
<keyword evidence="1" id="KW-0732">Signal</keyword>
<keyword evidence="3" id="KW-1185">Reference proteome</keyword>
<sequence length="109" mass="12488">MVSLFSLSLSLSLSLSRVGVEITMKLSHLNSSVLRCYPRFSTRNVSGVALCSTTTIQDCFWDRKMRSLYRQMSPTLPSGSIVLVMDHWIEKGQRVNRFDVLLIINDLRY</sequence>
<dbReference type="Proteomes" id="UP000237105">
    <property type="component" value="Unassembled WGS sequence"/>
</dbReference>
<proteinExistence type="predicted"/>
<reference evidence="3" key="1">
    <citation type="submission" date="2016-06" db="EMBL/GenBank/DDBJ databases">
        <title>Parallel loss of symbiosis genes in relatives of nitrogen-fixing non-legume Parasponia.</title>
        <authorList>
            <person name="Van Velzen R."/>
            <person name="Holmer R."/>
            <person name="Bu F."/>
            <person name="Rutten L."/>
            <person name="Van Zeijl A."/>
            <person name="Liu W."/>
            <person name="Santuari L."/>
            <person name="Cao Q."/>
            <person name="Sharma T."/>
            <person name="Shen D."/>
            <person name="Roswanjaya Y."/>
            <person name="Wardhani T."/>
            <person name="Kalhor M.S."/>
            <person name="Jansen J."/>
            <person name="Van den Hoogen J."/>
            <person name="Gungor B."/>
            <person name="Hartog M."/>
            <person name="Hontelez J."/>
            <person name="Verver J."/>
            <person name="Yang W.-C."/>
            <person name="Schijlen E."/>
            <person name="Repin R."/>
            <person name="Schilthuizen M."/>
            <person name="Schranz E."/>
            <person name="Heidstra R."/>
            <person name="Miyata K."/>
            <person name="Fedorova E."/>
            <person name="Kohlen W."/>
            <person name="Bisseling T."/>
            <person name="Smit S."/>
            <person name="Geurts R."/>
        </authorList>
    </citation>
    <scope>NUCLEOTIDE SEQUENCE [LARGE SCALE GENOMIC DNA]</scope>
    <source>
        <strain evidence="3">cv. WU1-14</strain>
    </source>
</reference>
<protein>
    <submittedName>
        <fullName evidence="2">Uncharacterized protein</fullName>
    </submittedName>
</protein>
<evidence type="ECO:0000313" key="2">
    <source>
        <dbReference type="EMBL" id="PON44917.1"/>
    </source>
</evidence>
<comment type="caution">
    <text evidence="2">The sequence shown here is derived from an EMBL/GenBank/DDBJ whole genome shotgun (WGS) entry which is preliminary data.</text>
</comment>
<organism evidence="2 3">
    <name type="scientific">Parasponia andersonii</name>
    <name type="common">Sponia andersonii</name>
    <dbReference type="NCBI Taxonomy" id="3476"/>
    <lineage>
        <taxon>Eukaryota</taxon>
        <taxon>Viridiplantae</taxon>
        <taxon>Streptophyta</taxon>
        <taxon>Embryophyta</taxon>
        <taxon>Tracheophyta</taxon>
        <taxon>Spermatophyta</taxon>
        <taxon>Magnoliopsida</taxon>
        <taxon>eudicotyledons</taxon>
        <taxon>Gunneridae</taxon>
        <taxon>Pentapetalae</taxon>
        <taxon>rosids</taxon>
        <taxon>fabids</taxon>
        <taxon>Rosales</taxon>
        <taxon>Cannabaceae</taxon>
        <taxon>Parasponia</taxon>
    </lineage>
</organism>
<feature type="chain" id="PRO_5015147778" evidence="1">
    <location>
        <begin position="17"/>
        <end position="109"/>
    </location>
</feature>
<dbReference type="EMBL" id="JXTB01000341">
    <property type="protein sequence ID" value="PON44917.1"/>
    <property type="molecule type" value="Genomic_DNA"/>
</dbReference>